<dbReference type="RefSeq" id="WP_081824141.1">
    <property type="nucleotide sequence ID" value="NZ_CP007243.1"/>
</dbReference>
<dbReference type="Pfam" id="PF13469">
    <property type="entry name" value="Sulfotransfer_3"/>
    <property type="match status" value="1"/>
</dbReference>
<accession>A0A059XTD7</accession>
<protein>
    <recommendedName>
        <fullName evidence="3">Sulfotransferase</fullName>
    </recommendedName>
</protein>
<keyword evidence="2" id="KW-1185">Reference proteome</keyword>
<dbReference type="EMBL" id="CP007243">
    <property type="protein sequence ID" value="AIA31874.1"/>
    <property type="molecule type" value="Genomic_DNA"/>
</dbReference>
<dbReference type="KEGG" id="lfp:Y981_09400"/>
<evidence type="ECO:0000313" key="1">
    <source>
        <dbReference type="EMBL" id="AIA31874.1"/>
    </source>
</evidence>
<dbReference type="InterPro" id="IPR027417">
    <property type="entry name" value="P-loop_NTPase"/>
</dbReference>
<reference evidence="2" key="1">
    <citation type="submission" date="2014-02" db="EMBL/GenBank/DDBJ databases">
        <title>Complete genome sequence and comparative genomic analysis of the nitrogen-fixing bacterium Leptospirillum ferriphilum YSK.</title>
        <authorList>
            <person name="Guo X."/>
            <person name="Yin H."/>
            <person name="Liang Y."/>
            <person name="Hu Q."/>
            <person name="Ma L."/>
            <person name="Xiao Y."/>
            <person name="Zhang X."/>
            <person name="Qiu G."/>
            <person name="Liu X."/>
        </authorList>
    </citation>
    <scope>NUCLEOTIDE SEQUENCE [LARGE SCALE GENOMIC DNA]</scope>
    <source>
        <strain evidence="2">YSK</strain>
    </source>
</reference>
<evidence type="ECO:0008006" key="3">
    <source>
        <dbReference type="Google" id="ProtNLM"/>
    </source>
</evidence>
<dbReference type="AlphaFoldDB" id="A0A059XTD7"/>
<proteinExistence type="predicted"/>
<dbReference type="Proteomes" id="UP000027059">
    <property type="component" value="Chromosome"/>
</dbReference>
<evidence type="ECO:0000313" key="2">
    <source>
        <dbReference type="Proteomes" id="UP000027059"/>
    </source>
</evidence>
<name>A0A059XTD7_9BACT</name>
<reference evidence="1 2" key="2">
    <citation type="journal article" date="2015" name="Biomed. Res. Int.">
        <title>Effects of Arsenite Resistance on the Growth and Functional Gene Expression of Leptospirillum ferriphilum and Acidithiobacillus thiooxidans in Pure Culture and Coculture.</title>
        <authorList>
            <person name="Jiang H."/>
            <person name="Liang Y."/>
            <person name="Yin H."/>
            <person name="Xiao Y."/>
            <person name="Guo X."/>
            <person name="Xu Y."/>
            <person name="Hu Q."/>
            <person name="Liu H."/>
            <person name="Liu X."/>
        </authorList>
    </citation>
    <scope>NUCLEOTIDE SEQUENCE [LARGE SCALE GENOMIC DNA]</scope>
    <source>
        <strain evidence="1 2">YSK</strain>
    </source>
</reference>
<dbReference type="SUPFAM" id="SSF52540">
    <property type="entry name" value="P-loop containing nucleoside triphosphate hydrolases"/>
    <property type="match status" value="1"/>
</dbReference>
<dbReference type="HOGENOM" id="CLU_803624_0_0_0"/>
<gene>
    <name evidence="1" type="ORF">Y981_09400</name>
</gene>
<dbReference type="OrthoDB" id="977108at2"/>
<dbReference type="Gene3D" id="3.40.50.300">
    <property type="entry name" value="P-loop containing nucleotide triphosphate hydrolases"/>
    <property type="match status" value="1"/>
</dbReference>
<organism evidence="1 2">
    <name type="scientific">Leptospirillum ferriphilum YSK</name>
    <dbReference type="NCBI Taxonomy" id="1441628"/>
    <lineage>
        <taxon>Bacteria</taxon>
        <taxon>Pseudomonadati</taxon>
        <taxon>Nitrospirota</taxon>
        <taxon>Nitrospiria</taxon>
        <taxon>Nitrospirales</taxon>
        <taxon>Nitrospiraceae</taxon>
        <taxon>Leptospirillum</taxon>
    </lineage>
</organism>
<sequence length="345" mass="40265">MAAKFFIVGTGRSGTDLLTRILNLHPDVLVFNESFFLLPGLCRYGVRKINANELLNFALSVFHHDGQSTLQKALHFAGLNLQNQENLFNKIKNLNIDINIFELLEIIASFSMDIIGKSLWGEKTPDAGYYAKEIGDYWKNTLFINIYRDGYNTALSMKNHDGFKANIYYNNDEWVPLSLFPNNFFSQKEGIENQIKFEIFDFLELWGRRFLFIEEQLNKLSEKQVLNISFENLLSNSNEELIRLCSFLHLPVNQKWLNESFSLIDPSKKGNLFIDDILTKEPFNKAFSAIEASKHMKNLKNKNENFFERKNNHQLKNPEIGFIARKFRFPCSINQQKCRKQKFQS</sequence>